<comment type="caution">
    <text evidence="1">The sequence shown here is derived from an EMBL/GenBank/DDBJ whole genome shotgun (WGS) entry which is preliminary data.</text>
</comment>
<name>A0ABR2F3A7_9ROSI</name>
<dbReference type="EMBL" id="JBBPBM010000008">
    <property type="protein sequence ID" value="KAK8571489.1"/>
    <property type="molecule type" value="Genomic_DNA"/>
</dbReference>
<evidence type="ECO:0000313" key="2">
    <source>
        <dbReference type="Proteomes" id="UP001472677"/>
    </source>
</evidence>
<reference evidence="1 2" key="1">
    <citation type="journal article" date="2024" name="G3 (Bethesda)">
        <title>Genome assembly of Hibiscus sabdariffa L. provides insights into metabolisms of medicinal natural products.</title>
        <authorList>
            <person name="Kim T."/>
        </authorList>
    </citation>
    <scope>NUCLEOTIDE SEQUENCE [LARGE SCALE GENOMIC DNA]</scope>
    <source>
        <strain evidence="1">TK-2024</strain>
        <tissue evidence="1">Old leaves</tissue>
    </source>
</reference>
<organism evidence="1 2">
    <name type="scientific">Hibiscus sabdariffa</name>
    <name type="common">roselle</name>
    <dbReference type="NCBI Taxonomy" id="183260"/>
    <lineage>
        <taxon>Eukaryota</taxon>
        <taxon>Viridiplantae</taxon>
        <taxon>Streptophyta</taxon>
        <taxon>Embryophyta</taxon>
        <taxon>Tracheophyta</taxon>
        <taxon>Spermatophyta</taxon>
        <taxon>Magnoliopsida</taxon>
        <taxon>eudicotyledons</taxon>
        <taxon>Gunneridae</taxon>
        <taxon>Pentapetalae</taxon>
        <taxon>rosids</taxon>
        <taxon>malvids</taxon>
        <taxon>Malvales</taxon>
        <taxon>Malvaceae</taxon>
        <taxon>Malvoideae</taxon>
        <taxon>Hibiscus</taxon>
    </lineage>
</organism>
<keyword evidence="2" id="KW-1185">Reference proteome</keyword>
<sequence>MQIQFWKGAYWRSHYSLGEDLEPLGDVSVKLLREECRCWMKPRPENSSCSSECQSLHTGEAHRAVLWSTLQVSTTRDLLFVNPVHPSSSNLITGTGTGTEIGL</sequence>
<protein>
    <submittedName>
        <fullName evidence="1">Uncharacterized protein</fullName>
    </submittedName>
</protein>
<accession>A0ABR2F3A7</accession>
<proteinExistence type="predicted"/>
<evidence type="ECO:0000313" key="1">
    <source>
        <dbReference type="EMBL" id="KAK8571489.1"/>
    </source>
</evidence>
<dbReference type="Proteomes" id="UP001472677">
    <property type="component" value="Unassembled WGS sequence"/>
</dbReference>
<gene>
    <name evidence="1" type="ORF">V6N12_027577</name>
</gene>